<evidence type="ECO:0000313" key="13">
    <source>
        <dbReference type="EMBL" id="KIS25068.1"/>
    </source>
</evidence>
<evidence type="ECO:0000256" key="3">
    <source>
        <dbReference type="ARBA" id="ARBA00020268"/>
    </source>
</evidence>
<evidence type="ECO:0000256" key="2">
    <source>
        <dbReference type="ARBA" id="ARBA00004651"/>
    </source>
</evidence>
<evidence type="ECO:0000256" key="11">
    <source>
        <dbReference type="ARBA" id="ARBA00031636"/>
    </source>
</evidence>
<evidence type="ECO:0000256" key="12">
    <source>
        <dbReference type="SAM" id="Phobius"/>
    </source>
</evidence>
<keyword evidence="5" id="KW-0050">Antiport</keyword>
<keyword evidence="8 12" id="KW-1133">Transmembrane helix</keyword>
<feature type="transmembrane region" description="Helical" evidence="12">
    <location>
        <begin position="353"/>
        <end position="379"/>
    </location>
</feature>
<dbReference type="EMBL" id="JXSU01000006">
    <property type="protein sequence ID" value="KIS25068.1"/>
    <property type="molecule type" value="Genomic_DNA"/>
</dbReference>
<proteinExistence type="predicted"/>
<dbReference type="InterPro" id="IPR050222">
    <property type="entry name" value="MATE_MdtK"/>
</dbReference>
<feature type="transmembrane region" description="Helical" evidence="12">
    <location>
        <begin position="132"/>
        <end position="152"/>
    </location>
</feature>
<evidence type="ECO:0000256" key="7">
    <source>
        <dbReference type="ARBA" id="ARBA00022692"/>
    </source>
</evidence>
<evidence type="ECO:0000256" key="9">
    <source>
        <dbReference type="ARBA" id="ARBA00023065"/>
    </source>
</evidence>
<dbReference type="InterPro" id="IPR002528">
    <property type="entry name" value="MATE_fam"/>
</dbReference>
<accession>A0A0D1A2R1</accession>
<keyword evidence="4" id="KW-0813">Transport</keyword>
<dbReference type="AlphaFoldDB" id="A0A0D1A2R1"/>
<evidence type="ECO:0000256" key="6">
    <source>
        <dbReference type="ARBA" id="ARBA00022475"/>
    </source>
</evidence>
<evidence type="ECO:0000256" key="8">
    <source>
        <dbReference type="ARBA" id="ARBA00022989"/>
    </source>
</evidence>
<protein>
    <recommendedName>
        <fullName evidence="3">Probable multidrug resistance protein NorM</fullName>
    </recommendedName>
    <alternativeName>
        <fullName evidence="11">Multidrug-efflux transporter</fullName>
    </alternativeName>
</protein>
<keyword evidence="6" id="KW-1003">Cell membrane</keyword>
<sequence>MKINKENIKTVLSLALPAVGEMILYMMIWVLDTMMVGQYGGQIAVSTVGLSSEIIYTFTNIFIAVGLSIGITSIVARSYGSKDLPLAEEYASIGLFIGMLIAFCISIILFIFPKAILSLSNAKEAVLINGTIYMKIVSLGIFFSMLTSLMNSIVRGYGNTKTPLFISILINIVNLTLDYGLIFGKLGLPELGIKGAAIATSIANLSGFIFGIYYLFTKSKIKPKIKYIKNININRLKYLIGLSIPSSLQEASLSVSKLINTFMIMHLGTVAFASNQIALTVESISFMPGWGFAVAATTLTGHKIGEKNIEKAKDYSHTCALLGICIMGITGLIFLIFPSFIIKLFITSSEKQVIALGSRCLMIASLEQIPMAISMILGGSLKGFGDTKTPFLVSFISSWLLRLPLMFYFIYIVKSSVTYIWWITSIQWIFEAVCLTIFFRKKFNK</sequence>
<dbReference type="InterPro" id="IPR048279">
    <property type="entry name" value="MdtK-like"/>
</dbReference>
<comment type="caution">
    <text evidence="13">The sequence shown here is derived from an EMBL/GenBank/DDBJ whole genome shotgun (WGS) entry which is preliminary data.</text>
</comment>
<organism evidence="13 14">
    <name type="scientific">Clostridium botulinum B2 450</name>
    <dbReference type="NCBI Taxonomy" id="1379739"/>
    <lineage>
        <taxon>Bacteria</taxon>
        <taxon>Bacillati</taxon>
        <taxon>Bacillota</taxon>
        <taxon>Clostridia</taxon>
        <taxon>Eubacteriales</taxon>
        <taxon>Clostridiaceae</taxon>
        <taxon>Clostridium</taxon>
    </lineage>
</organism>
<dbReference type="Pfam" id="PF01554">
    <property type="entry name" value="MatE"/>
    <property type="match status" value="2"/>
</dbReference>
<comment type="function">
    <text evidence="1">Multidrug efflux pump.</text>
</comment>
<feature type="transmembrane region" description="Helical" evidence="12">
    <location>
        <begin position="419"/>
        <end position="439"/>
    </location>
</feature>
<dbReference type="RefSeq" id="WP_042385978.1">
    <property type="nucleotide sequence ID" value="NZ_JXSU01000006.1"/>
</dbReference>
<feature type="transmembrane region" description="Helical" evidence="12">
    <location>
        <begin position="90"/>
        <end position="112"/>
    </location>
</feature>
<keyword evidence="9" id="KW-0406">Ion transport</keyword>
<dbReference type="PANTHER" id="PTHR43298">
    <property type="entry name" value="MULTIDRUG RESISTANCE PROTEIN NORM-RELATED"/>
    <property type="match status" value="1"/>
</dbReference>
<dbReference type="NCBIfam" id="TIGR00797">
    <property type="entry name" value="matE"/>
    <property type="match status" value="1"/>
</dbReference>
<dbReference type="HOGENOM" id="CLU_012893_5_3_9"/>
<keyword evidence="10 12" id="KW-0472">Membrane</keyword>
<evidence type="ECO:0000256" key="1">
    <source>
        <dbReference type="ARBA" id="ARBA00003408"/>
    </source>
</evidence>
<evidence type="ECO:0000256" key="10">
    <source>
        <dbReference type="ARBA" id="ARBA00023136"/>
    </source>
</evidence>
<comment type="subcellular location">
    <subcellularLocation>
        <location evidence="2">Cell membrane</location>
        <topology evidence="2">Multi-pass membrane protein</topology>
    </subcellularLocation>
</comment>
<dbReference type="CDD" id="cd13137">
    <property type="entry name" value="MATE_NorM_like"/>
    <property type="match status" value="1"/>
</dbReference>
<feature type="transmembrane region" description="Helical" evidence="12">
    <location>
        <begin position="164"/>
        <end position="184"/>
    </location>
</feature>
<gene>
    <name evidence="13" type="ORF">N495_00375</name>
</gene>
<dbReference type="PIRSF" id="PIRSF006603">
    <property type="entry name" value="DinF"/>
    <property type="match status" value="1"/>
</dbReference>
<feature type="transmembrane region" description="Helical" evidence="12">
    <location>
        <begin position="54"/>
        <end position="78"/>
    </location>
</feature>
<evidence type="ECO:0000256" key="5">
    <source>
        <dbReference type="ARBA" id="ARBA00022449"/>
    </source>
</evidence>
<evidence type="ECO:0000313" key="14">
    <source>
        <dbReference type="Proteomes" id="UP000032250"/>
    </source>
</evidence>
<feature type="transmembrane region" description="Helical" evidence="12">
    <location>
        <begin position="12"/>
        <end position="31"/>
    </location>
</feature>
<dbReference type="GO" id="GO:0006811">
    <property type="term" value="P:monoatomic ion transport"/>
    <property type="evidence" value="ECO:0007669"/>
    <property type="project" value="UniProtKB-KW"/>
</dbReference>
<dbReference type="GO" id="GO:0005886">
    <property type="term" value="C:plasma membrane"/>
    <property type="evidence" value="ECO:0007669"/>
    <property type="project" value="UniProtKB-SubCell"/>
</dbReference>
<dbReference type="GO" id="GO:0042910">
    <property type="term" value="F:xenobiotic transmembrane transporter activity"/>
    <property type="evidence" value="ECO:0007669"/>
    <property type="project" value="InterPro"/>
</dbReference>
<dbReference type="Proteomes" id="UP000032250">
    <property type="component" value="Unassembled WGS sequence"/>
</dbReference>
<dbReference type="OrthoDB" id="62420at2"/>
<dbReference type="PANTHER" id="PTHR43298:SF4">
    <property type="entry name" value="DRUG_SODIUM ANTIPORTER"/>
    <property type="match status" value="1"/>
</dbReference>
<dbReference type="PATRIC" id="fig|1379739.3.peg.375"/>
<feature type="transmembrane region" description="Helical" evidence="12">
    <location>
        <begin position="319"/>
        <end position="341"/>
    </location>
</feature>
<evidence type="ECO:0000256" key="4">
    <source>
        <dbReference type="ARBA" id="ARBA00022448"/>
    </source>
</evidence>
<feature type="transmembrane region" description="Helical" evidence="12">
    <location>
        <begin position="391"/>
        <end position="413"/>
    </location>
</feature>
<keyword evidence="7 12" id="KW-0812">Transmembrane</keyword>
<dbReference type="GO" id="GO:0015297">
    <property type="term" value="F:antiporter activity"/>
    <property type="evidence" value="ECO:0007669"/>
    <property type="project" value="UniProtKB-KW"/>
</dbReference>
<feature type="transmembrane region" description="Helical" evidence="12">
    <location>
        <begin position="196"/>
        <end position="216"/>
    </location>
</feature>
<reference evidence="13 14" key="1">
    <citation type="submission" date="2014-06" db="EMBL/GenBank/DDBJ databases">
        <title>Genome characterization of distinct group I Clostridium botulinum lineages.</title>
        <authorList>
            <person name="Giordani F."/>
            <person name="Anselmo A."/>
            <person name="Fillo S."/>
            <person name="Palozzi A.M."/>
            <person name="Fortunato A."/>
            <person name="Gentile B."/>
            <person name="Ciammaruconi A."/>
            <person name="Anniballi F."/>
            <person name="De Medici D."/>
            <person name="Lista F."/>
        </authorList>
    </citation>
    <scope>NUCLEOTIDE SEQUENCE [LARGE SCALE GENOMIC DNA]</scope>
    <source>
        <strain evidence="13 14">B2 450</strain>
    </source>
</reference>
<name>A0A0D1A2R1_CLOBO</name>